<reference evidence="1" key="1">
    <citation type="submission" date="2021-03" db="EMBL/GenBank/DDBJ databases">
        <authorList>
            <person name="Tran Van P."/>
        </authorList>
    </citation>
    <scope>NUCLEOTIDE SEQUENCE</scope>
</reference>
<evidence type="ECO:0000313" key="2">
    <source>
        <dbReference type="Proteomes" id="UP001153148"/>
    </source>
</evidence>
<feature type="non-terminal residue" evidence="1">
    <location>
        <position position="272"/>
    </location>
</feature>
<gene>
    <name evidence="1" type="ORF">TPAB3V08_LOCUS10866</name>
</gene>
<dbReference type="Proteomes" id="UP001153148">
    <property type="component" value="Unassembled WGS sequence"/>
</dbReference>
<name>A0ABN7PCY5_TIMPD</name>
<sequence length="272" mass="29874">MTGISGLKSQSEVLRERWQRYLALSATSWSHHDLLHTGFGCGPVSLYTSNKGTARRFGSRSQQEEGVASYSLNLGSYWLSGIVLVNLRPSPLYLINNQGSCVRHQGVVDCGDSFGCVRKGRGAVALLRTCKTVAEDIRSRFTNVNYIVFTVKIMLLKAPSRILSFKAALPNTLLPPQPVLTRWGTSLHASLYYADHLGDIQKVVQTFDEEQAVAITEANAAISCSRVSADLAYVKSHFGNLPGAITALEVRYLPLMKAVKIMRGIEENLNQA</sequence>
<proteinExistence type="predicted"/>
<dbReference type="EMBL" id="CAJPIN010030130">
    <property type="protein sequence ID" value="CAG2063919.1"/>
    <property type="molecule type" value="Genomic_DNA"/>
</dbReference>
<evidence type="ECO:0000313" key="1">
    <source>
        <dbReference type="EMBL" id="CAG2063919.1"/>
    </source>
</evidence>
<organism evidence="1 2">
    <name type="scientific">Timema podura</name>
    <name type="common">Walking stick</name>
    <dbReference type="NCBI Taxonomy" id="61482"/>
    <lineage>
        <taxon>Eukaryota</taxon>
        <taxon>Metazoa</taxon>
        <taxon>Ecdysozoa</taxon>
        <taxon>Arthropoda</taxon>
        <taxon>Hexapoda</taxon>
        <taxon>Insecta</taxon>
        <taxon>Pterygota</taxon>
        <taxon>Neoptera</taxon>
        <taxon>Polyneoptera</taxon>
        <taxon>Phasmatodea</taxon>
        <taxon>Timematodea</taxon>
        <taxon>Timematoidea</taxon>
        <taxon>Timematidae</taxon>
        <taxon>Timema</taxon>
    </lineage>
</organism>
<accession>A0ABN7PCY5</accession>
<keyword evidence="2" id="KW-1185">Reference proteome</keyword>
<comment type="caution">
    <text evidence="1">The sequence shown here is derived from an EMBL/GenBank/DDBJ whole genome shotgun (WGS) entry which is preliminary data.</text>
</comment>
<protein>
    <submittedName>
        <fullName evidence="1">Uncharacterized protein</fullName>
    </submittedName>
</protein>